<dbReference type="PANTHER" id="PTHR43362:SF1">
    <property type="entry name" value="MANNITOL DEHYDROGENASE 2-RELATED"/>
    <property type="match status" value="1"/>
</dbReference>
<keyword evidence="6" id="KW-1185">Reference proteome</keyword>
<dbReference type="Proteomes" id="UP000530186">
    <property type="component" value="Unassembled WGS sequence"/>
</dbReference>
<feature type="domain" description="Mannitol dehydrogenase C-terminal" evidence="4">
    <location>
        <begin position="329"/>
        <end position="525"/>
    </location>
</feature>
<protein>
    <submittedName>
        <fullName evidence="5">Mannitol dehydrogenase family protein</fullName>
    </submittedName>
</protein>
<keyword evidence="1" id="KW-0560">Oxidoreductase</keyword>
<dbReference type="GO" id="GO:0008926">
    <property type="term" value="F:mannitol-1-phosphate 5-dehydrogenase activity"/>
    <property type="evidence" value="ECO:0007669"/>
    <property type="project" value="UniProtKB-EC"/>
</dbReference>
<proteinExistence type="predicted"/>
<dbReference type="GeneID" id="303195035"/>
<reference evidence="5 6" key="1">
    <citation type="submission" date="2020-07" db="EMBL/GenBank/DDBJ databases">
        <authorList>
            <person name="Hilgarth M."/>
            <person name="Werum V."/>
            <person name="Vogel R.F."/>
        </authorList>
    </citation>
    <scope>NUCLEOTIDE SEQUENCE [LARGE SCALE GENOMIC DNA]</scope>
    <source>
        <strain evidence="5 6">DSM 28961</strain>
    </source>
</reference>
<evidence type="ECO:0000259" key="3">
    <source>
        <dbReference type="Pfam" id="PF01232"/>
    </source>
</evidence>
<dbReference type="InterPro" id="IPR000669">
    <property type="entry name" value="Mannitol_DH"/>
</dbReference>
<evidence type="ECO:0000313" key="5">
    <source>
        <dbReference type="EMBL" id="MBA0016668.1"/>
    </source>
</evidence>
<dbReference type="InterPro" id="IPR008927">
    <property type="entry name" value="6-PGluconate_DH-like_C_sf"/>
</dbReference>
<dbReference type="PANTHER" id="PTHR43362">
    <property type="entry name" value="MANNITOL DEHYDROGENASE DSF1-RELATED"/>
    <property type="match status" value="1"/>
</dbReference>
<dbReference type="InterPro" id="IPR036291">
    <property type="entry name" value="NAD(P)-bd_dom_sf"/>
</dbReference>
<dbReference type="InterPro" id="IPR013118">
    <property type="entry name" value="Mannitol_DH_C"/>
</dbReference>
<dbReference type="InterPro" id="IPR013131">
    <property type="entry name" value="Mannitol_DH_N"/>
</dbReference>
<dbReference type="Pfam" id="PF08125">
    <property type="entry name" value="Mannitol_dh_C"/>
    <property type="match status" value="1"/>
</dbReference>
<dbReference type="InterPro" id="IPR050988">
    <property type="entry name" value="Mannitol_DH/Oxidoreductase"/>
</dbReference>
<dbReference type="Pfam" id="PF01232">
    <property type="entry name" value="Mannitol_dh"/>
    <property type="match status" value="1"/>
</dbReference>
<evidence type="ECO:0000256" key="2">
    <source>
        <dbReference type="ARBA" id="ARBA00048615"/>
    </source>
</evidence>
<dbReference type="PRINTS" id="PR00084">
    <property type="entry name" value="MTLDHDRGNASE"/>
</dbReference>
<accession>A0A7V8N0W8</accession>
<dbReference type="SUPFAM" id="SSF51735">
    <property type="entry name" value="NAD(P)-binding Rossmann-fold domains"/>
    <property type="match status" value="1"/>
</dbReference>
<dbReference type="Gene3D" id="1.10.1040.10">
    <property type="entry name" value="N-(1-d-carboxylethyl)-l-norvaline Dehydrogenase, domain 2"/>
    <property type="match status" value="1"/>
</dbReference>
<evidence type="ECO:0000256" key="1">
    <source>
        <dbReference type="ARBA" id="ARBA00023002"/>
    </source>
</evidence>
<organism evidence="5 6">
    <name type="scientific">Pseudolactococcus laudensis</name>
    <dbReference type="NCBI Taxonomy" id="1494461"/>
    <lineage>
        <taxon>Bacteria</taxon>
        <taxon>Bacillati</taxon>
        <taxon>Bacillota</taxon>
        <taxon>Bacilli</taxon>
        <taxon>Lactobacillales</taxon>
        <taxon>Streptococcaceae</taxon>
        <taxon>Pseudolactococcus</taxon>
    </lineage>
</organism>
<sequence length="549" mass="61435">MKITENYLTERDRFSDKNINTPNYDEQIVRQKTQENPEWVHFGGGNLYRCFHGQIAQDLLNAGELETGIILVETFGEDMIDELYHGFNNRSLSVVMKSDGTFNKELLASTAESLFAHASRPEDMARLVDVFQNPSLKLVTLTITEKGYIIKDSSGQLMSQVAQDLRTTISFENLQHTMSKLTYLLLKRFLAGGAPLAVLSTDNFSHNGDRLKATVLEIAQGWQKIGHVTQAFVDYLATGDKVSFPYSMIDRITPLPNQAIAEKLTSEGIEDMVPFISAKQKMLLSAFVNTEEVHYLAIEDDFPNGRPAFEKASGVLLGNRETINKADLMKVCTCLNPLHTTLAIFGCLLGFERIYKEVQDKDLLSLIEQVGFIEGLPVVENPEIINPVDFIKEVIYQRFANPNIPDMPQRIASDMSQKIGTRFGETLKAYVAAPDKDVRALTFIPLTIAAWCRYLLAIDDKGETFEVSPDPLLTELQAHLATVTLGGEIDAHAILRPILSKQAIFGVDLLEIGLAEKIEHFFEQMIQAPGSVRRVLQETLAIHAKNIRK</sequence>
<comment type="catalytic activity">
    <reaction evidence="2">
        <text>D-mannitol 1-phosphate + NAD(+) = beta-D-fructose 6-phosphate + NADH + H(+)</text>
        <dbReference type="Rhea" id="RHEA:19661"/>
        <dbReference type="ChEBI" id="CHEBI:15378"/>
        <dbReference type="ChEBI" id="CHEBI:57540"/>
        <dbReference type="ChEBI" id="CHEBI:57634"/>
        <dbReference type="ChEBI" id="CHEBI:57945"/>
        <dbReference type="ChEBI" id="CHEBI:61381"/>
        <dbReference type="EC" id="1.1.1.17"/>
    </reaction>
</comment>
<evidence type="ECO:0000259" key="4">
    <source>
        <dbReference type="Pfam" id="PF08125"/>
    </source>
</evidence>
<dbReference type="Gene3D" id="3.40.50.720">
    <property type="entry name" value="NAD(P)-binding Rossmann-like Domain"/>
    <property type="match status" value="1"/>
</dbReference>
<dbReference type="RefSeq" id="WP_180746854.1">
    <property type="nucleotide sequence ID" value="NZ_CBCRWQ010000009.1"/>
</dbReference>
<evidence type="ECO:0000313" key="6">
    <source>
        <dbReference type="Proteomes" id="UP000530186"/>
    </source>
</evidence>
<dbReference type="InterPro" id="IPR013328">
    <property type="entry name" value="6PGD_dom2"/>
</dbReference>
<gene>
    <name evidence="5" type="ORF">HZR21_05855</name>
</gene>
<comment type="caution">
    <text evidence="5">The sequence shown here is derived from an EMBL/GenBank/DDBJ whole genome shotgun (WGS) entry which is preliminary data.</text>
</comment>
<feature type="domain" description="Mannitol dehydrogenase N-terminal" evidence="3">
    <location>
        <begin position="40"/>
        <end position="310"/>
    </location>
</feature>
<dbReference type="SUPFAM" id="SSF48179">
    <property type="entry name" value="6-phosphogluconate dehydrogenase C-terminal domain-like"/>
    <property type="match status" value="1"/>
</dbReference>
<dbReference type="EMBL" id="JACBNY010000008">
    <property type="protein sequence ID" value="MBA0016668.1"/>
    <property type="molecule type" value="Genomic_DNA"/>
</dbReference>
<dbReference type="AlphaFoldDB" id="A0A7V8N0W8"/>
<name>A0A7V8N0W8_9LACT</name>